<organism evidence="2 3">
    <name type="scientific">Woeseia oceani</name>
    <dbReference type="NCBI Taxonomy" id="1548547"/>
    <lineage>
        <taxon>Bacteria</taxon>
        <taxon>Pseudomonadati</taxon>
        <taxon>Pseudomonadota</taxon>
        <taxon>Gammaproteobacteria</taxon>
        <taxon>Woeseiales</taxon>
        <taxon>Woeseiaceae</taxon>
        <taxon>Woeseia</taxon>
    </lineage>
</organism>
<accession>A0A193LHM9</accession>
<evidence type="ECO:0000313" key="2">
    <source>
        <dbReference type="EMBL" id="ANO51948.1"/>
    </source>
</evidence>
<evidence type="ECO:0000313" key="3">
    <source>
        <dbReference type="Proteomes" id="UP000092695"/>
    </source>
</evidence>
<gene>
    <name evidence="2" type="ORF">BA177_12700</name>
</gene>
<dbReference type="Proteomes" id="UP000092695">
    <property type="component" value="Chromosome"/>
</dbReference>
<evidence type="ECO:0000259" key="1">
    <source>
        <dbReference type="Pfam" id="PF13590"/>
    </source>
</evidence>
<keyword evidence="3" id="KW-1185">Reference proteome</keyword>
<reference evidence="2 3" key="1">
    <citation type="submission" date="2016-06" db="EMBL/GenBank/DDBJ databases">
        <title>Complete genome sequence of a deep-branching marine Gamma Proteobacterium Woeseia oceani type strain XK5.</title>
        <authorList>
            <person name="Mu D."/>
            <person name="Du Z."/>
        </authorList>
    </citation>
    <scope>NUCLEOTIDE SEQUENCE [LARGE SCALE GENOMIC DNA]</scope>
    <source>
        <strain evidence="2 3">XK5</strain>
    </source>
</reference>
<dbReference type="EMBL" id="CP016268">
    <property type="protein sequence ID" value="ANO51948.1"/>
    <property type="molecule type" value="Genomic_DNA"/>
</dbReference>
<dbReference type="STRING" id="1548547.BA177_12700"/>
<dbReference type="AlphaFoldDB" id="A0A193LHM9"/>
<protein>
    <recommendedName>
        <fullName evidence="1">DUF4136 domain-containing protein</fullName>
    </recommendedName>
</protein>
<dbReference type="KEGG" id="woc:BA177_12700"/>
<proteinExistence type="predicted"/>
<dbReference type="RefSeq" id="WP_068616773.1">
    <property type="nucleotide sequence ID" value="NZ_CP016268.1"/>
</dbReference>
<dbReference type="Pfam" id="PF13590">
    <property type="entry name" value="DUF4136"/>
    <property type="match status" value="1"/>
</dbReference>
<sequence length="199" mass="21869">MNMANGNTARTALLSALVIVGLALSGCATIKSGSHHDESVSFDEYRTFSWISDKPLIVGAGERPTISPLAQKKIISAIESELTRKGFVLSPNSQTTDFVLSFTVGTRDRIEVDSYPSVYRGVWGNRLYGRYYFEREVEHRMYTEGTLGVDIFDGKTKQPVWHGWASKTISTSDREDPAPSIGKAVAALFADFPPGTGRK</sequence>
<dbReference type="Gene3D" id="3.30.160.670">
    <property type="match status" value="1"/>
</dbReference>
<dbReference type="InterPro" id="IPR025411">
    <property type="entry name" value="DUF4136"/>
</dbReference>
<feature type="domain" description="DUF4136" evidence="1">
    <location>
        <begin position="35"/>
        <end position="194"/>
    </location>
</feature>
<name>A0A193LHM9_9GAMM</name>
<dbReference type="OrthoDB" id="118896at2"/>